<dbReference type="PANTHER" id="PTHR10498">
    <property type="entry name" value="PARALEMMIN-RELATED"/>
    <property type="match status" value="1"/>
</dbReference>
<dbReference type="Proteomes" id="UP000287033">
    <property type="component" value="Unassembled WGS sequence"/>
</dbReference>
<keyword evidence="6" id="KW-0449">Lipoprotein</keyword>
<evidence type="ECO:0000256" key="2">
    <source>
        <dbReference type="ARBA" id="ARBA00022475"/>
    </source>
</evidence>
<organism evidence="9 10">
    <name type="scientific">Chiloscyllium punctatum</name>
    <name type="common">Brownbanded bambooshark</name>
    <name type="synonym">Hemiscyllium punctatum</name>
    <dbReference type="NCBI Taxonomy" id="137246"/>
    <lineage>
        <taxon>Eukaryota</taxon>
        <taxon>Metazoa</taxon>
        <taxon>Chordata</taxon>
        <taxon>Craniata</taxon>
        <taxon>Vertebrata</taxon>
        <taxon>Chondrichthyes</taxon>
        <taxon>Elasmobranchii</taxon>
        <taxon>Galeomorphii</taxon>
        <taxon>Galeoidea</taxon>
        <taxon>Orectolobiformes</taxon>
        <taxon>Hemiscylliidae</taxon>
        <taxon>Chiloscyllium</taxon>
    </lineage>
</organism>
<evidence type="ECO:0000256" key="3">
    <source>
        <dbReference type="ARBA" id="ARBA00022553"/>
    </source>
</evidence>
<dbReference type="GO" id="GO:0008360">
    <property type="term" value="P:regulation of cell shape"/>
    <property type="evidence" value="ECO:0007669"/>
    <property type="project" value="InterPro"/>
</dbReference>
<accession>A0A401SQD0</accession>
<evidence type="ECO:0000256" key="1">
    <source>
        <dbReference type="ARBA" id="ARBA00004342"/>
    </source>
</evidence>
<evidence type="ECO:0000313" key="10">
    <source>
        <dbReference type="Proteomes" id="UP000287033"/>
    </source>
</evidence>
<evidence type="ECO:0000313" key="9">
    <source>
        <dbReference type="EMBL" id="GCC32600.1"/>
    </source>
</evidence>
<feature type="region of interest" description="Disordered" evidence="8">
    <location>
        <begin position="275"/>
        <end position="298"/>
    </location>
</feature>
<keyword evidence="10" id="KW-1185">Reference proteome</keyword>
<feature type="region of interest" description="Disordered" evidence="8">
    <location>
        <begin position="397"/>
        <end position="432"/>
    </location>
</feature>
<reference evidence="9 10" key="1">
    <citation type="journal article" date="2018" name="Nat. Ecol. Evol.">
        <title>Shark genomes provide insights into elasmobranch evolution and the origin of vertebrates.</title>
        <authorList>
            <person name="Hara Y"/>
            <person name="Yamaguchi K"/>
            <person name="Onimaru K"/>
            <person name="Kadota M"/>
            <person name="Koyanagi M"/>
            <person name="Keeley SD"/>
            <person name="Tatsumi K"/>
            <person name="Tanaka K"/>
            <person name="Motone F"/>
            <person name="Kageyama Y"/>
            <person name="Nozu R"/>
            <person name="Adachi N"/>
            <person name="Nishimura O"/>
            <person name="Nakagawa R"/>
            <person name="Tanegashima C"/>
            <person name="Kiyatake I"/>
            <person name="Matsumoto R"/>
            <person name="Murakumo K"/>
            <person name="Nishida K"/>
            <person name="Terakita A"/>
            <person name="Kuratani S"/>
            <person name="Sato K"/>
            <person name="Hyodo S Kuraku.S."/>
        </authorList>
    </citation>
    <scope>NUCLEOTIDE SEQUENCE [LARGE SCALE GENOMIC DNA]</scope>
</reference>
<dbReference type="PANTHER" id="PTHR10498:SF10">
    <property type="entry name" value="PALM2 AND AKAP2 FUSION-RELATED"/>
    <property type="match status" value="1"/>
</dbReference>
<keyword evidence="4 7" id="KW-0175">Coiled coil</keyword>
<evidence type="ECO:0000256" key="6">
    <source>
        <dbReference type="ARBA" id="ARBA00023288"/>
    </source>
</evidence>
<feature type="compositionally biased region" description="Polar residues" evidence="8">
    <location>
        <begin position="275"/>
        <end position="292"/>
    </location>
</feature>
<dbReference type="OrthoDB" id="9941155at2759"/>
<name>A0A401SQD0_CHIPU</name>
<evidence type="ECO:0000256" key="5">
    <source>
        <dbReference type="ARBA" id="ARBA00023136"/>
    </source>
</evidence>
<comment type="subcellular location">
    <subcellularLocation>
        <location evidence="1">Cell membrane</location>
        <topology evidence="1">Lipid-anchor</topology>
        <orientation evidence="1">Cytoplasmic side</orientation>
    </subcellularLocation>
</comment>
<proteinExistence type="predicted"/>
<keyword evidence="5" id="KW-0472">Membrane</keyword>
<comment type="caution">
    <text evidence="9">The sequence shown here is derived from an EMBL/GenBank/DDBJ whole genome shotgun (WGS) entry which is preliminary data.</text>
</comment>
<dbReference type="EMBL" id="BEZZ01000447">
    <property type="protein sequence ID" value="GCC32600.1"/>
    <property type="molecule type" value="Genomic_DNA"/>
</dbReference>
<dbReference type="GO" id="GO:0005886">
    <property type="term" value="C:plasma membrane"/>
    <property type="evidence" value="ECO:0007669"/>
    <property type="project" value="UniProtKB-SubCell"/>
</dbReference>
<evidence type="ECO:0000256" key="7">
    <source>
        <dbReference type="SAM" id="Coils"/>
    </source>
</evidence>
<protein>
    <recommendedName>
        <fullName evidence="11">Paralemmin</fullName>
    </recommendedName>
</protein>
<keyword evidence="2" id="KW-1003">Cell membrane</keyword>
<dbReference type="OMA" id="HTGEQRI"/>
<sequence>MAEAELQKQRLQAIAEKRRRQTEIEDKRHQLEDKILQLQHHKSKATRERWLLQGIPAVSAEEEDARSKQLQLDESKAKKLEEAISRLEVEIEQLETEESQIAAKEQILREKLREAEKSIEDLQKGFSNPDGAASLIVPPVILFPYIPPPPSPTDAVNYVFLGIPDLPTLCSQRMESMKGQDSTEKVQAMYAMEVNVQKDKLTGETKILSAALLNPEGVHQRGVAVYDDGSKVVYEVRSGGAVVENGVHHLTTSEVDQLIHRAGRINVSSNKCLPESLTVSESSASPDNTRSPGDSGLKKDMIHKEAKLEMVPKAHHAGKVIHQIPTGEAPKASAEHPVTMIFMGYQNVEDEEETNKLLGYEGAIQAELVLIDEDDEKSLREKTVTDVSTVDGNAAELVAGKSTTEASETLSAEENEGTDTGTEPATGTDKKKRCKCCTVM</sequence>
<dbReference type="Pfam" id="PF03285">
    <property type="entry name" value="Paralemmin"/>
    <property type="match status" value="1"/>
</dbReference>
<evidence type="ECO:0008006" key="11">
    <source>
        <dbReference type="Google" id="ProtNLM"/>
    </source>
</evidence>
<feature type="coiled-coil region" evidence="7">
    <location>
        <begin position="1"/>
        <end position="125"/>
    </location>
</feature>
<evidence type="ECO:0000256" key="8">
    <source>
        <dbReference type="SAM" id="MobiDB-lite"/>
    </source>
</evidence>
<gene>
    <name evidence="9" type="ORF">chiPu_0011063</name>
</gene>
<dbReference type="InterPro" id="IPR004965">
    <property type="entry name" value="Paralemmin"/>
</dbReference>
<dbReference type="AlphaFoldDB" id="A0A401SQD0"/>
<evidence type="ECO:0000256" key="4">
    <source>
        <dbReference type="ARBA" id="ARBA00023054"/>
    </source>
</evidence>
<keyword evidence="3" id="KW-0597">Phosphoprotein</keyword>